<organism evidence="2 3">
    <name type="scientific">Dyella nitratireducens</name>
    <dbReference type="NCBI Taxonomy" id="1849580"/>
    <lineage>
        <taxon>Bacteria</taxon>
        <taxon>Pseudomonadati</taxon>
        <taxon>Pseudomonadota</taxon>
        <taxon>Gammaproteobacteria</taxon>
        <taxon>Lysobacterales</taxon>
        <taxon>Rhodanobacteraceae</taxon>
        <taxon>Dyella</taxon>
    </lineage>
</organism>
<comment type="caution">
    <text evidence="2">The sequence shown here is derived from an EMBL/GenBank/DDBJ whole genome shotgun (WGS) entry which is preliminary data.</text>
</comment>
<sequence length="119" mass="13400">MEGAPAYEIITDPAAHFVPMTLPKDAFRRFQEELAALDKEIEQRAPPKTKKETAKQAALNAMERAKAEFLALKERHNLSVADVIAFFPEEEGIAYLQSLIVQQAEAKPRRGRKPKVRDA</sequence>
<dbReference type="RefSeq" id="WP_308422100.1">
    <property type="nucleotide sequence ID" value="NZ_BMJA01000001.1"/>
</dbReference>
<protein>
    <recommendedName>
        <fullName evidence="4">2-hydroxyacyl-CoA dehydratase</fullName>
    </recommendedName>
</protein>
<keyword evidence="3" id="KW-1185">Reference proteome</keyword>
<dbReference type="Proteomes" id="UP000620046">
    <property type="component" value="Unassembled WGS sequence"/>
</dbReference>
<evidence type="ECO:0000313" key="2">
    <source>
        <dbReference type="EMBL" id="GGA16787.1"/>
    </source>
</evidence>
<name>A0ABQ1FIM9_9GAMM</name>
<reference evidence="3" key="1">
    <citation type="journal article" date="2019" name="Int. J. Syst. Evol. Microbiol.">
        <title>The Global Catalogue of Microorganisms (GCM) 10K type strain sequencing project: providing services to taxonomists for standard genome sequencing and annotation.</title>
        <authorList>
            <consortium name="The Broad Institute Genomics Platform"/>
            <consortium name="The Broad Institute Genome Sequencing Center for Infectious Disease"/>
            <person name="Wu L."/>
            <person name="Ma J."/>
        </authorList>
    </citation>
    <scope>NUCLEOTIDE SEQUENCE [LARGE SCALE GENOMIC DNA]</scope>
    <source>
        <strain evidence="3">CGMCC 1.15439</strain>
    </source>
</reference>
<evidence type="ECO:0008006" key="4">
    <source>
        <dbReference type="Google" id="ProtNLM"/>
    </source>
</evidence>
<evidence type="ECO:0000313" key="3">
    <source>
        <dbReference type="Proteomes" id="UP000620046"/>
    </source>
</evidence>
<keyword evidence="1" id="KW-0175">Coiled coil</keyword>
<evidence type="ECO:0000256" key="1">
    <source>
        <dbReference type="SAM" id="Coils"/>
    </source>
</evidence>
<proteinExistence type="predicted"/>
<accession>A0ABQ1FIM9</accession>
<dbReference type="EMBL" id="BMJA01000001">
    <property type="protein sequence ID" value="GGA16787.1"/>
    <property type="molecule type" value="Genomic_DNA"/>
</dbReference>
<gene>
    <name evidence="2" type="ORF">GCM10010981_00620</name>
</gene>
<feature type="coiled-coil region" evidence="1">
    <location>
        <begin position="48"/>
        <end position="75"/>
    </location>
</feature>